<feature type="compositionally biased region" description="Low complexity" evidence="1">
    <location>
        <begin position="71"/>
        <end position="80"/>
    </location>
</feature>
<feature type="non-terminal residue" evidence="2">
    <location>
        <position position="162"/>
    </location>
</feature>
<dbReference type="Proteomes" id="UP000410492">
    <property type="component" value="Unassembled WGS sequence"/>
</dbReference>
<organism evidence="2 3">
    <name type="scientific">Callosobruchus maculatus</name>
    <name type="common">Southern cowpea weevil</name>
    <name type="synonym">Pulse bruchid</name>
    <dbReference type="NCBI Taxonomy" id="64391"/>
    <lineage>
        <taxon>Eukaryota</taxon>
        <taxon>Metazoa</taxon>
        <taxon>Ecdysozoa</taxon>
        <taxon>Arthropoda</taxon>
        <taxon>Hexapoda</taxon>
        <taxon>Insecta</taxon>
        <taxon>Pterygota</taxon>
        <taxon>Neoptera</taxon>
        <taxon>Endopterygota</taxon>
        <taxon>Coleoptera</taxon>
        <taxon>Polyphaga</taxon>
        <taxon>Cucujiformia</taxon>
        <taxon>Chrysomeloidea</taxon>
        <taxon>Chrysomelidae</taxon>
        <taxon>Bruchinae</taxon>
        <taxon>Bruchini</taxon>
        <taxon>Callosobruchus</taxon>
    </lineage>
</organism>
<evidence type="ECO:0000313" key="2">
    <source>
        <dbReference type="EMBL" id="VEN43699.1"/>
    </source>
</evidence>
<proteinExistence type="predicted"/>
<gene>
    <name evidence="2" type="ORF">CALMAC_LOCUS6757</name>
</gene>
<dbReference type="EMBL" id="CAACVG010007109">
    <property type="protein sequence ID" value="VEN43699.1"/>
    <property type="molecule type" value="Genomic_DNA"/>
</dbReference>
<dbReference type="AlphaFoldDB" id="A0A653C7V9"/>
<keyword evidence="3" id="KW-1185">Reference proteome</keyword>
<feature type="region of interest" description="Disordered" evidence="1">
    <location>
        <begin position="64"/>
        <end position="93"/>
    </location>
</feature>
<protein>
    <submittedName>
        <fullName evidence="2">Uncharacterized protein</fullName>
    </submittedName>
</protein>
<evidence type="ECO:0000313" key="3">
    <source>
        <dbReference type="Proteomes" id="UP000410492"/>
    </source>
</evidence>
<name>A0A653C7V9_CALMS</name>
<feature type="region of interest" description="Disordered" evidence="1">
    <location>
        <begin position="1"/>
        <end position="26"/>
    </location>
</feature>
<reference evidence="2 3" key="1">
    <citation type="submission" date="2019-01" db="EMBL/GenBank/DDBJ databases">
        <authorList>
            <person name="Sayadi A."/>
        </authorList>
    </citation>
    <scope>NUCLEOTIDE SEQUENCE [LARGE SCALE GENOMIC DNA]</scope>
</reference>
<accession>A0A653C7V9</accession>
<dbReference type="OrthoDB" id="6766206at2759"/>
<sequence>MAEKPEAASPSASEGLPPPHHPLQNHLVAVYVANEPSEYGYTPHRPYANGEECLVTYHQAGVVGEPPAPSPSSCSSLSSSTDEGGGAISGSAHQEVVLYEGSPSVVGRSPGGVVLAVRQQQQGSGGQVLVQHHHVQQQQQQFVTVPYGWKRILNNGSIVYIR</sequence>
<evidence type="ECO:0000256" key="1">
    <source>
        <dbReference type="SAM" id="MobiDB-lite"/>
    </source>
</evidence>